<dbReference type="BioCyc" id="FSP457404-HMP:GTSQ-303-MONOMER"/>
<evidence type="ECO:0000259" key="1">
    <source>
        <dbReference type="Pfam" id="PF11195"/>
    </source>
</evidence>
<evidence type="ECO:0000313" key="2">
    <source>
        <dbReference type="EMBL" id="EHO84483.1"/>
    </source>
</evidence>
<gene>
    <name evidence="2" type="ORF">HMPREF0402_00302</name>
</gene>
<sequence length="151" mass="17831">MEKKEKLLSWEQAKRLLKLGKKVTRQKWKDRNVFLFQAQPIFAERIGKTKSMPWIFIKDSRNLVSPYEWTLRRTNARDYILLEDDKSEPSYPKSILAVEPETVGYVETGVNTDLEALKEKNKESADIMLNEEIRMCEDFLNAAKEAFERKK</sequence>
<evidence type="ECO:0000313" key="3">
    <source>
        <dbReference type="Proteomes" id="UP000003233"/>
    </source>
</evidence>
<proteinExistence type="predicted"/>
<dbReference type="InterPro" id="IPR021361">
    <property type="entry name" value="Tad2-like_dom"/>
</dbReference>
<dbReference type="RefSeq" id="WP_008695614.1">
    <property type="nucleotide sequence ID" value="NZ_KE161007.1"/>
</dbReference>
<dbReference type="HOGENOM" id="CLU_1728739_0_0_0"/>
<dbReference type="Proteomes" id="UP000003233">
    <property type="component" value="Unassembled WGS sequence"/>
</dbReference>
<protein>
    <recommendedName>
        <fullName evidence="1">Thoeris anti-defense 2-like domain-containing protein</fullName>
    </recommendedName>
</protein>
<comment type="caution">
    <text evidence="2">The sequence shown here is derived from an EMBL/GenBank/DDBJ whole genome shotgun (WGS) entry which is preliminary data.</text>
</comment>
<dbReference type="Pfam" id="PF11195">
    <property type="entry name" value="Tad2-like"/>
    <property type="match status" value="1"/>
</dbReference>
<name>H1PPF9_9FUSO</name>
<dbReference type="EMBL" id="AGWJ02000004">
    <property type="protein sequence ID" value="EHO84483.1"/>
    <property type="molecule type" value="Genomic_DNA"/>
</dbReference>
<organism evidence="2 3">
    <name type="scientific">Fusobacterium ulcerans 12-1B</name>
    <dbReference type="NCBI Taxonomy" id="457404"/>
    <lineage>
        <taxon>Bacteria</taxon>
        <taxon>Fusobacteriati</taxon>
        <taxon>Fusobacteriota</taxon>
        <taxon>Fusobacteriia</taxon>
        <taxon>Fusobacteriales</taxon>
        <taxon>Fusobacteriaceae</taxon>
        <taxon>Fusobacterium</taxon>
    </lineage>
</organism>
<feature type="domain" description="Thoeris anti-defense 2-like" evidence="1">
    <location>
        <begin position="9"/>
        <end position="70"/>
    </location>
</feature>
<keyword evidence="3" id="KW-1185">Reference proteome</keyword>
<dbReference type="PATRIC" id="fig|457404.5.peg.943"/>
<dbReference type="AlphaFoldDB" id="H1PPF9"/>
<accession>H1PPF9</accession>
<reference evidence="2 3" key="1">
    <citation type="submission" date="2012-07" db="EMBL/GenBank/DDBJ databases">
        <title>The Genome Sequence of Fusobacterium ulcerans 12_1B.</title>
        <authorList>
            <consortium name="The Broad Institute Genome Sequencing Platform"/>
            <person name="Earl A."/>
            <person name="Ward D."/>
            <person name="Feldgarden M."/>
            <person name="Gevers D."/>
            <person name="Strauss J."/>
            <person name="Ambrose C.E."/>
            <person name="Allen-Vercoe E."/>
            <person name="Walker B."/>
            <person name="Young S.K."/>
            <person name="Zeng Q."/>
            <person name="Gargeya S."/>
            <person name="Fitzgerald M."/>
            <person name="Haas B."/>
            <person name="Abouelleil A."/>
            <person name="Alvarado L."/>
            <person name="Arachchi H.M."/>
            <person name="Berlin A.M."/>
            <person name="Chapman S.B."/>
            <person name="Goldberg J."/>
            <person name="Griggs A."/>
            <person name="Gujja S."/>
            <person name="Hansen M."/>
            <person name="Howarth C."/>
            <person name="Imamovic A."/>
            <person name="Larimer J."/>
            <person name="McCowen C."/>
            <person name="Montmayeur A."/>
            <person name="Murphy C."/>
            <person name="Neiman D."/>
            <person name="Pearson M."/>
            <person name="Priest M."/>
            <person name="Roberts A."/>
            <person name="Saif S."/>
            <person name="Shea T."/>
            <person name="Sisk P."/>
            <person name="Sykes S."/>
            <person name="Wortman J."/>
            <person name="Nusbaum C."/>
            <person name="Birren B."/>
        </authorList>
    </citation>
    <scope>NUCLEOTIDE SEQUENCE [LARGE SCALE GENOMIC DNA]</scope>
    <source>
        <strain evidence="2 3">12_1B</strain>
    </source>
</reference>